<sequence length="331" mass="34916">MHIDDGRGRPGGPAADSAPESAPDQAPDVPEPPHDARAEATGAQPAADTAVAAAGLTAEPAAGPTAEPVTESGFGPAEPITEPAAEPAAQAPPGPPARKPRRRGRTTLLIACAAVLGVLAGGGLGYRIQYDRKPTPLPPLTGAALPQPKGAAPPAPALPASEDGGLVFHKDLTKLLVPTPKGAHETQRGWESLLDYSEEYNDPAYIFTEMAGWNFQRSALAEWKQHDEYYTVILTQFRDETKANARSDFAAQVMTNDENPEDGSSVDIPGVDNGSVWPSAAPHREAGYLPEYLGRGAAEYGNFDVEVYVDGLHPVKAATVMTLIRKQLERL</sequence>
<dbReference type="AlphaFoldDB" id="A0A1H0R025"/>
<accession>A0A1H0R025</accession>
<dbReference type="OrthoDB" id="3852193at2"/>
<feature type="region of interest" description="Disordered" evidence="1">
    <location>
        <begin position="1"/>
        <end position="102"/>
    </location>
</feature>
<feature type="compositionally biased region" description="Low complexity" evidence="1">
    <location>
        <begin position="39"/>
        <end position="89"/>
    </location>
</feature>
<proteinExistence type="predicted"/>
<evidence type="ECO:0000313" key="4">
    <source>
        <dbReference type="Proteomes" id="UP000199341"/>
    </source>
</evidence>
<dbReference type="STRING" id="310781.SAMN05216259_12060"/>
<evidence type="ECO:0000256" key="2">
    <source>
        <dbReference type="SAM" id="Phobius"/>
    </source>
</evidence>
<name>A0A1H0R025_9ACTN</name>
<evidence type="ECO:0000256" key="1">
    <source>
        <dbReference type="SAM" id="MobiDB-lite"/>
    </source>
</evidence>
<feature type="compositionally biased region" description="Low complexity" evidence="1">
    <location>
        <begin position="12"/>
        <end position="28"/>
    </location>
</feature>
<gene>
    <name evidence="3" type="ORF">SAMN05216259_12060</name>
</gene>
<feature type="transmembrane region" description="Helical" evidence="2">
    <location>
        <begin position="108"/>
        <end position="128"/>
    </location>
</feature>
<keyword evidence="2" id="KW-0472">Membrane</keyword>
<keyword evidence="2" id="KW-1133">Transmembrane helix</keyword>
<keyword evidence="4" id="KW-1185">Reference proteome</keyword>
<reference evidence="3 4" key="1">
    <citation type="submission" date="2016-10" db="EMBL/GenBank/DDBJ databases">
        <authorList>
            <person name="de Groot N.N."/>
        </authorList>
    </citation>
    <scope>NUCLEOTIDE SEQUENCE [LARGE SCALE GENOMIC DNA]</scope>
    <source>
        <strain evidence="3 4">CGMCC 4.2022</strain>
    </source>
</reference>
<dbReference type="EMBL" id="FNIE01000020">
    <property type="protein sequence ID" value="SDP22539.1"/>
    <property type="molecule type" value="Genomic_DNA"/>
</dbReference>
<dbReference type="Proteomes" id="UP000199341">
    <property type="component" value="Unassembled WGS sequence"/>
</dbReference>
<keyword evidence="2" id="KW-0812">Transmembrane</keyword>
<dbReference type="RefSeq" id="WP_093787978.1">
    <property type="nucleotide sequence ID" value="NZ_FNIE01000020.1"/>
</dbReference>
<evidence type="ECO:0000313" key="3">
    <source>
        <dbReference type="EMBL" id="SDP22539.1"/>
    </source>
</evidence>
<organism evidence="3 4">
    <name type="scientific">Actinacidiphila guanduensis</name>
    <dbReference type="NCBI Taxonomy" id="310781"/>
    <lineage>
        <taxon>Bacteria</taxon>
        <taxon>Bacillati</taxon>
        <taxon>Actinomycetota</taxon>
        <taxon>Actinomycetes</taxon>
        <taxon>Kitasatosporales</taxon>
        <taxon>Streptomycetaceae</taxon>
        <taxon>Actinacidiphila</taxon>
    </lineage>
</organism>
<protein>
    <submittedName>
        <fullName evidence="3">Uncharacterized protein</fullName>
    </submittedName>
</protein>